<gene>
    <name evidence="1" type="ORF">LTS18_001774</name>
</gene>
<proteinExistence type="predicted"/>
<feature type="non-terminal residue" evidence="1">
    <location>
        <position position="266"/>
    </location>
</feature>
<dbReference type="EMBL" id="JAWDJW010012204">
    <property type="protein sequence ID" value="KAK3044256.1"/>
    <property type="molecule type" value="Genomic_DNA"/>
</dbReference>
<evidence type="ECO:0000313" key="1">
    <source>
        <dbReference type="EMBL" id="KAK3044256.1"/>
    </source>
</evidence>
<dbReference type="Proteomes" id="UP001186974">
    <property type="component" value="Unassembled WGS sequence"/>
</dbReference>
<name>A0ACC3CTA2_9PEZI</name>
<comment type="caution">
    <text evidence="1">The sequence shown here is derived from an EMBL/GenBank/DDBJ whole genome shotgun (WGS) entry which is preliminary data.</text>
</comment>
<protein>
    <submittedName>
        <fullName evidence="1">Uncharacterized protein</fullName>
    </submittedName>
</protein>
<sequence length="266" mass="29789">MECDARVGDMTRKVDLTDLQSKLVLRKGMERVELNLDHLGRELIYKGDLQRAGANKFTWLETHALLFDHYFVLAKTITTRDGEAGTKYEKYDVSKVPIPMDLLILESRDDDPVIKSSMKGLASVSVVNQRSGITESRLRSSSNQSPLPGQLTHTNTNSSLASINTNNSAKTTVTTTVLDNSKDDRIMYPFRIKHLGKEIYTLYAPSASNRDDWCDKILEAKTRHAAALFKQNAEPFRLRVMADAAFGNEMNSAGSRSYIIRGTPLD</sequence>
<keyword evidence="2" id="KW-1185">Reference proteome</keyword>
<accession>A0ACC3CTA2</accession>
<organism evidence="1 2">
    <name type="scientific">Coniosporium uncinatum</name>
    <dbReference type="NCBI Taxonomy" id="93489"/>
    <lineage>
        <taxon>Eukaryota</taxon>
        <taxon>Fungi</taxon>
        <taxon>Dikarya</taxon>
        <taxon>Ascomycota</taxon>
        <taxon>Pezizomycotina</taxon>
        <taxon>Dothideomycetes</taxon>
        <taxon>Dothideomycetes incertae sedis</taxon>
        <taxon>Coniosporium</taxon>
    </lineage>
</organism>
<evidence type="ECO:0000313" key="2">
    <source>
        <dbReference type="Proteomes" id="UP001186974"/>
    </source>
</evidence>
<reference evidence="1" key="1">
    <citation type="submission" date="2024-09" db="EMBL/GenBank/DDBJ databases">
        <title>Black Yeasts Isolated from many extreme environments.</title>
        <authorList>
            <person name="Coleine C."/>
            <person name="Stajich J.E."/>
            <person name="Selbmann L."/>
        </authorList>
    </citation>
    <scope>NUCLEOTIDE SEQUENCE</scope>
    <source>
        <strain evidence="1">CCFEE 5737</strain>
    </source>
</reference>